<reference evidence="1 2" key="1">
    <citation type="journal article" date="2019" name="Environ. Microbiol.">
        <title>At the nexus of three kingdoms: the genome of the mycorrhizal fungus Gigaspora margarita provides insights into plant, endobacterial and fungal interactions.</title>
        <authorList>
            <person name="Venice F."/>
            <person name="Ghignone S."/>
            <person name="Salvioli di Fossalunga A."/>
            <person name="Amselem J."/>
            <person name="Novero M."/>
            <person name="Xianan X."/>
            <person name="Sedzielewska Toro K."/>
            <person name="Morin E."/>
            <person name="Lipzen A."/>
            <person name="Grigoriev I.V."/>
            <person name="Henrissat B."/>
            <person name="Martin F.M."/>
            <person name="Bonfante P."/>
        </authorList>
    </citation>
    <scope>NUCLEOTIDE SEQUENCE [LARGE SCALE GENOMIC DNA]</scope>
    <source>
        <strain evidence="1 2">BEG34</strain>
    </source>
</reference>
<keyword evidence="2" id="KW-1185">Reference proteome</keyword>
<proteinExistence type="predicted"/>
<name>A0A8H4AYZ2_GIGMA</name>
<evidence type="ECO:0000313" key="1">
    <source>
        <dbReference type="EMBL" id="KAF0546047.1"/>
    </source>
</evidence>
<dbReference type="EMBL" id="WTPW01000115">
    <property type="protein sequence ID" value="KAF0546047.1"/>
    <property type="molecule type" value="Genomic_DNA"/>
</dbReference>
<dbReference type="OrthoDB" id="2485157at2759"/>
<dbReference type="AlphaFoldDB" id="A0A8H4AYZ2"/>
<organism evidence="1 2">
    <name type="scientific">Gigaspora margarita</name>
    <dbReference type="NCBI Taxonomy" id="4874"/>
    <lineage>
        <taxon>Eukaryota</taxon>
        <taxon>Fungi</taxon>
        <taxon>Fungi incertae sedis</taxon>
        <taxon>Mucoromycota</taxon>
        <taxon>Glomeromycotina</taxon>
        <taxon>Glomeromycetes</taxon>
        <taxon>Diversisporales</taxon>
        <taxon>Gigasporaceae</taxon>
        <taxon>Gigaspora</taxon>
    </lineage>
</organism>
<comment type="caution">
    <text evidence="1">The sequence shown here is derived from an EMBL/GenBank/DDBJ whole genome shotgun (WGS) entry which is preliminary data.</text>
</comment>
<evidence type="ECO:0000313" key="2">
    <source>
        <dbReference type="Proteomes" id="UP000439903"/>
    </source>
</evidence>
<protein>
    <submittedName>
        <fullName evidence="1">Uncharacterized protein</fullName>
    </submittedName>
</protein>
<sequence>MWMIFESLKGTSGFAEFLPQEFCDSDFQYYMKNIENYINPAGIHFNTAQMLIQCLSQEYTLRSSLISLQKPDVNIFISHQIQASTATQLSFGPVVDQKINEDYSKIFSMHEKYESKNANFALLLQSQNDDPMKGTLISKFKQYWELSIREEENSTDQQSAKSLIAEIMYSLENLYSKTSETFKLAKVSPLMISHGQSIQCSLRIHIVI</sequence>
<gene>
    <name evidence="1" type="ORF">F8M41_001721</name>
</gene>
<dbReference type="Proteomes" id="UP000439903">
    <property type="component" value="Unassembled WGS sequence"/>
</dbReference>
<accession>A0A8H4AYZ2</accession>